<dbReference type="Pfam" id="PF01546">
    <property type="entry name" value="Peptidase_M20"/>
    <property type="match status" value="1"/>
</dbReference>
<name>T0D6J4_ALIAG</name>
<dbReference type="Gene3D" id="3.40.630.10">
    <property type="entry name" value="Zn peptidases"/>
    <property type="match status" value="1"/>
</dbReference>
<dbReference type="SUPFAM" id="SSF55031">
    <property type="entry name" value="Bacterial exopeptidase dimerisation domain"/>
    <property type="match status" value="1"/>
</dbReference>
<protein>
    <submittedName>
        <fullName evidence="3">M20/M25/M40 family metallo-hydrolase</fullName>
    </submittedName>
</protein>
<dbReference type="KEGG" id="aaco:K1I37_17435"/>
<evidence type="ECO:0000313" key="4">
    <source>
        <dbReference type="Proteomes" id="UP000829401"/>
    </source>
</evidence>
<dbReference type="Pfam" id="PF07687">
    <property type="entry name" value="M20_dimer"/>
    <property type="match status" value="1"/>
</dbReference>
<dbReference type="Proteomes" id="UP000829401">
    <property type="component" value="Chromosome"/>
</dbReference>
<dbReference type="AlphaFoldDB" id="T0D6J4"/>
<evidence type="ECO:0000256" key="2">
    <source>
        <dbReference type="ARBA" id="ARBA00022801"/>
    </source>
</evidence>
<proteinExistence type="predicted"/>
<dbReference type="InterPro" id="IPR002933">
    <property type="entry name" value="Peptidase_M20"/>
</dbReference>
<evidence type="ECO:0000256" key="1">
    <source>
        <dbReference type="ARBA" id="ARBA00022723"/>
    </source>
</evidence>
<dbReference type="InterPro" id="IPR036264">
    <property type="entry name" value="Bact_exopeptidase_dim_dom"/>
</dbReference>
<dbReference type="GO" id="GO:0016787">
    <property type="term" value="F:hydrolase activity"/>
    <property type="evidence" value="ECO:0007669"/>
    <property type="project" value="UniProtKB-KW"/>
</dbReference>
<dbReference type="GO" id="GO:0046872">
    <property type="term" value="F:metal ion binding"/>
    <property type="evidence" value="ECO:0007669"/>
    <property type="project" value="UniProtKB-KW"/>
</dbReference>
<keyword evidence="2" id="KW-0378">Hydrolase</keyword>
<dbReference type="eggNOG" id="COG0624">
    <property type="taxonomic scope" value="Bacteria"/>
</dbReference>
<dbReference type="Gene3D" id="3.30.70.360">
    <property type="match status" value="1"/>
</dbReference>
<evidence type="ECO:0000313" key="3">
    <source>
        <dbReference type="EMBL" id="UNO48426.1"/>
    </source>
</evidence>
<accession>T0D6J4</accession>
<keyword evidence="4" id="KW-1185">Reference proteome</keyword>
<sequence length="426" mass="45172">MSTNQQVSSSSLSKNDLSQTITDRFDVLLSQSSIQQALSFIEADSENTLQEQIAITAIPAPSFQEDERGRDYKRRLEELGLVDVTIDEEGNVFGRRPGVGDGPVLFVSSHLDTVFPAGTDTVARERDGRYYAPGISDNGRGLAGVLAILRALNHAGIQTQGDLIFGATVGEEGVGDLRGAKAFFRHHADIDGFISIEPGEPSRTTYLATGSRRYRVTYQGKGGHSYGDFGIPSAIHALGRAIAMIAEVKVPADPKTTFTVGEISGGTSVNTIAATATMLVDMRSSSQEELARLEEQVLQLIEQAAVLENERWGARDIQVHVERIGDRPGGAQSADAPIVQASLAASLALGDDAILDDAASTDSNVPISLRIPAVTLGGGGISGGLHTLEEFFDPTDAHKGIQKIFLTVVGLVGVADVVDAILPKRV</sequence>
<dbReference type="PANTHER" id="PTHR43808:SF17">
    <property type="entry name" value="PEPTIDASE M20"/>
    <property type="match status" value="1"/>
</dbReference>
<reference evidence="4" key="1">
    <citation type="journal article" date="2022" name="G3 (Bethesda)">
        <title>Unveiling the complete genome sequence of Alicyclobacillus acidoterrestris DSM 3922T, a taint-producing strain.</title>
        <authorList>
            <person name="Leonardo I.C."/>
            <person name="Barreto Crespo M.T."/>
            <person name="Gaspar F.B."/>
        </authorList>
    </citation>
    <scope>NUCLEOTIDE SEQUENCE [LARGE SCALE GENOMIC DNA]</scope>
    <source>
        <strain evidence="4">DSM 3922</strain>
    </source>
</reference>
<dbReference type="InterPro" id="IPR050072">
    <property type="entry name" value="Peptidase_M20A"/>
</dbReference>
<dbReference type="RefSeq" id="WP_021296857.1">
    <property type="nucleotide sequence ID" value="NZ_AURB01000137.1"/>
</dbReference>
<accession>A0A9E7CXV6</accession>
<dbReference type="STRING" id="1356854.N007_08980"/>
<dbReference type="EMBL" id="CP080467">
    <property type="protein sequence ID" value="UNO48426.1"/>
    <property type="molecule type" value="Genomic_DNA"/>
</dbReference>
<dbReference type="InterPro" id="IPR011650">
    <property type="entry name" value="Peptidase_M20_dimer"/>
</dbReference>
<organism evidence="3 4">
    <name type="scientific">Alicyclobacillus acidoterrestris (strain ATCC 49025 / DSM 3922 / CIP 106132 / NCIMB 13137 / GD3B)</name>
    <dbReference type="NCBI Taxonomy" id="1356854"/>
    <lineage>
        <taxon>Bacteria</taxon>
        <taxon>Bacillati</taxon>
        <taxon>Bacillota</taxon>
        <taxon>Bacilli</taxon>
        <taxon>Bacillales</taxon>
        <taxon>Alicyclobacillaceae</taxon>
        <taxon>Alicyclobacillus</taxon>
    </lineage>
</organism>
<gene>
    <name evidence="3" type="ORF">K1I37_17435</name>
</gene>
<dbReference type="SUPFAM" id="SSF53187">
    <property type="entry name" value="Zn-dependent exopeptidases"/>
    <property type="match status" value="1"/>
</dbReference>
<dbReference type="PANTHER" id="PTHR43808">
    <property type="entry name" value="ACETYLORNITHINE DEACETYLASE"/>
    <property type="match status" value="1"/>
</dbReference>
<keyword evidence="1" id="KW-0479">Metal-binding</keyword>